<dbReference type="Pfam" id="PF00042">
    <property type="entry name" value="Globin"/>
    <property type="match status" value="1"/>
</dbReference>
<evidence type="ECO:0000256" key="4">
    <source>
        <dbReference type="ARBA" id="ARBA00022723"/>
    </source>
</evidence>
<dbReference type="RefSeq" id="WP_126605831.1">
    <property type="nucleotide sequence ID" value="NZ_AP025144.1"/>
</dbReference>
<keyword evidence="1 6" id="KW-0813">Transport</keyword>
<keyword evidence="9" id="KW-1185">Reference proteome</keyword>
<evidence type="ECO:0000313" key="8">
    <source>
        <dbReference type="EMBL" id="GLQ75105.1"/>
    </source>
</evidence>
<dbReference type="CDD" id="cd12131">
    <property type="entry name" value="HGbI-like"/>
    <property type="match status" value="1"/>
</dbReference>
<evidence type="ECO:0000256" key="6">
    <source>
        <dbReference type="RuleBase" id="RU000356"/>
    </source>
</evidence>
<evidence type="ECO:0000256" key="1">
    <source>
        <dbReference type="ARBA" id="ARBA00022448"/>
    </source>
</evidence>
<keyword evidence="4" id="KW-0479">Metal-binding</keyword>
<evidence type="ECO:0000256" key="2">
    <source>
        <dbReference type="ARBA" id="ARBA00022617"/>
    </source>
</evidence>
<dbReference type="GO" id="GO:0046872">
    <property type="term" value="F:metal ion binding"/>
    <property type="evidence" value="ECO:0007669"/>
    <property type="project" value="UniProtKB-KW"/>
</dbReference>
<name>A0AAV5NWI2_9VIBR</name>
<keyword evidence="2 6" id="KW-0349">Heme</keyword>
<protein>
    <submittedName>
        <fullName evidence="8">Hemoglobin</fullName>
    </submittedName>
</protein>
<dbReference type="Proteomes" id="UP001156690">
    <property type="component" value="Unassembled WGS sequence"/>
</dbReference>
<dbReference type="SUPFAM" id="SSF46458">
    <property type="entry name" value="Globin-like"/>
    <property type="match status" value="1"/>
</dbReference>
<evidence type="ECO:0000313" key="9">
    <source>
        <dbReference type="Proteomes" id="UP001156690"/>
    </source>
</evidence>
<feature type="domain" description="Globin" evidence="7">
    <location>
        <begin position="2"/>
        <end position="136"/>
    </location>
</feature>
<comment type="similarity">
    <text evidence="6">Belongs to the globin family.</text>
</comment>
<dbReference type="Gene3D" id="1.10.490.10">
    <property type="entry name" value="Globins"/>
    <property type="match status" value="1"/>
</dbReference>
<evidence type="ECO:0000256" key="5">
    <source>
        <dbReference type="ARBA" id="ARBA00023004"/>
    </source>
</evidence>
<dbReference type="InterPro" id="IPR050532">
    <property type="entry name" value="Globin-like_OT"/>
</dbReference>
<dbReference type="GO" id="GO:0020037">
    <property type="term" value="F:heme binding"/>
    <property type="evidence" value="ECO:0007669"/>
    <property type="project" value="InterPro"/>
</dbReference>
<proteinExistence type="inferred from homology"/>
<evidence type="ECO:0000256" key="3">
    <source>
        <dbReference type="ARBA" id="ARBA00022621"/>
    </source>
</evidence>
<keyword evidence="5" id="KW-0408">Iron</keyword>
<comment type="caution">
    <text evidence="8">The sequence shown here is derived from an EMBL/GenBank/DDBJ whole genome shotgun (WGS) entry which is preliminary data.</text>
</comment>
<organism evidence="8 9">
    <name type="scientific">Vibrio penaeicida</name>
    <dbReference type="NCBI Taxonomy" id="104609"/>
    <lineage>
        <taxon>Bacteria</taxon>
        <taxon>Pseudomonadati</taxon>
        <taxon>Pseudomonadota</taxon>
        <taxon>Gammaproteobacteria</taxon>
        <taxon>Vibrionales</taxon>
        <taxon>Vibrionaceae</taxon>
        <taxon>Vibrio</taxon>
    </lineage>
</organism>
<evidence type="ECO:0000259" key="7">
    <source>
        <dbReference type="PROSITE" id="PS01033"/>
    </source>
</evidence>
<dbReference type="InterPro" id="IPR012292">
    <property type="entry name" value="Globin/Proto"/>
</dbReference>
<accession>A0AAV5NWI2</accession>
<dbReference type="InterPro" id="IPR000971">
    <property type="entry name" value="Globin"/>
</dbReference>
<keyword evidence="3 6" id="KW-0561">Oxygen transport</keyword>
<gene>
    <name evidence="8" type="ORF">GCM10007932_44670</name>
</gene>
<sequence>MSVTQRQISLVQQSFKQVEPISEQAAEIFYNKLFEYEPELRPLFKGDLKIQGRKLMMMLKATVEGLQDVNALVPVLIQLAQRHNKYGVKRSHFSPVGNALLYTLKTGLGASYTKEHREAWVAVIHVVSDTMKPEIIQR</sequence>
<dbReference type="GO" id="GO:0019825">
    <property type="term" value="F:oxygen binding"/>
    <property type="evidence" value="ECO:0007669"/>
    <property type="project" value="InterPro"/>
</dbReference>
<dbReference type="PANTHER" id="PTHR46458">
    <property type="entry name" value="BLR2807 PROTEIN"/>
    <property type="match status" value="1"/>
</dbReference>
<reference evidence="9" key="1">
    <citation type="journal article" date="2019" name="Int. J. Syst. Evol. Microbiol.">
        <title>The Global Catalogue of Microorganisms (GCM) 10K type strain sequencing project: providing services to taxonomists for standard genome sequencing and annotation.</title>
        <authorList>
            <consortium name="The Broad Institute Genomics Platform"/>
            <consortium name="The Broad Institute Genome Sequencing Center for Infectious Disease"/>
            <person name="Wu L."/>
            <person name="Ma J."/>
        </authorList>
    </citation>
    <scope>NUCLEOTIDE SEQUENCE [LARGE SCALE GENOMIC DNA]</scope>
    <source>
        <strain evidence="9">NBRC 15640</strain>
    </source>
</reference>
<dbReference type="PANTHER" id="PTHR46458:SF1">
    <property type="entry name" value="GEO09476P1"/>
    <property type="match status" value="1"/>
</dbReference>
<dbReference type="PROSITE" id="PS01033">
    <property type="entry name" value="GLOBIN"/>
    <property type="match status" value="1"/>
</dbReference>
<dbReference type="EMBL" id="BSNX01000067">
    <property type="protein sequence ID" value="GLQ75105.1"/>
    <property type="molecule type" value="Genomic_DNA"/>
</dbReference>
<dbReference type="InterPro" id="IPR009050">
    <property type="entry name" value="Globin-like_sf"/>
</dbReference>
<dbReference type="AlphaFoldDB" id="A0AAV5NWI2"/>
<dbReference type="GO" id="GO:0005344">
    <property type="term" value="F:oxygen carrier activity"/>
    <property type="evidence" value="ECO:0007669"/>
    <property type="project" value="UniProtKB-KW"/>
</dbReference>